<keyword evidence="6" id="KW-0997">Cell inner membrane</keyword>
<evidence type="ECO:0000256" key="3">
    <source>
        <dbReference type="ARBA" id="ARBA00008034"/>
    </source>
</evidence>
<keyword evidence="5" id="KW-1003">Cell membrane</keyword>
<gene>
    <name evidence="16" type="ORF">SAMN05421721_105157</name>
</gene>
<feature type="transmembrane region" description="Helical" evidence="15">
    <location>
        <begin position="160"/>
        <end position="180"/>
    </location>
</feature>
<dbReference type="Gene3D" id="1.10.3470.10">
    <property type="entry name" value="ABC transporter involved in vitamin B12 uptake, BtuC"/>
    <property type="match status" value="1"/>
</dbReference>
<organism evidence="16 17">
    <name type="scientific">Ectothiorhodospira mobilis</name>
    <dbReference type="NCBI Taxonomy" id="195064"/>
    <lineage>
        <taxon>Bacteria</taxon>
        <taxon>Pseudomonadati</taxon>
        <taxon>Pseudomonadota</taxon>
        <taxon>Gammaproteobacteria</taxon>
        <taxon>Chromatiales</taxon>
        <taxon>Ectothiorhodospiraceae</taxon>
        <taxon>Ectothiorhodospira</taxon>
    </lineage>
</organism>
<evidence type="ECO:0000256" key="12">
    <source>
        <dbReference type="ARBA" id="ARBA00023136"/>
    </source>
</evidence>
<feature type="transmembrane region" description="Helical" evidence="15">
    <location>
        <begin position="186"/>
        <end position="203"/>
    </location>
</feature>
<evidence type="ECO:0000256" key="5">
    <source>
        <dbReference type="ARBA" id="ARBA00022475"/>
    </source>
</evidence>
<dbReference type="Pfam" id="PF00950">
    <property type="entry name" value="ABC-3"/>
    <property type="match status" value="1"/>
</dbReference>
<dbReference type="PANTHER" id="PTHR30477:SF23">
    <property type="entry name" value="HIGH-AFFINITY ZINC UPTAKE SYSTEM MEMBRANE PROTEIN ZNUB"/>
    <property type="match status" value="1"/>
</dbReference>
<evidence type="ECO:0000256" key="6">
    <source>
        <dbReference type="ARBA" id="ARBA00022519"/>
    </source>
</evidence>
<evidence type="ECO:0000256" key="9">
    <source>
        <dbReference type="ARBA" id="ARBA00022906"/>
    </source>
</evidence>
<dbReference type="InterPro" id="IPR001626">
    <property type="entry name" value="ABC_TroCD"/>
</dbReference>
<keyword evidence="17" id="KW-1185">Reference proteome</keyword>
<dbReference type="PANTHER" id="PTHR30477">
    <property type="entry name" value="ABC-TRANSPORTER METAL-BINDING PROTEIN"/>
    <property type="match status" value="1"/>
</dbReference>
<dbReference type="EMBL" id="FOUO01000005">
    <property type="protein sequence ID" value="SFM43631.1"/>
    <property type="molecule type" value="Genomic_DNA"/>
</dbReference>
<dbReference type="OrthoDB" id="9783937at2"/>
<comment type="function">
    <text evidence="1">Involved in the high-affinity zinc uptake transport system.</text>
</comment>
<keyword evidence="7 14" id="KW-0812">Transmembrane</keyword>
<protein>
    <recommendedName>
        <fullName evidence="13">High-affinity zinc uptake system membrane protein ZnuB</fullName>
    </recommendedName>
</protein>
<dbReference type="STRING" id="195064.SAMN05421721_105157"/>
<comment type="similarity">
    <text evidence="3 14">Belongs to the ABC-3 integral membrane protein family.</text>
</comment>
<keyword evidence="10 15" id="KW-1133">Transmembrane helix</keyword>
<keyword evidence="8" id="KW-0862">Zinc</keyword>
<evidence type="ECO:0000313" key="17">
    <source>
        <dbReference type="Proteomes" id="UP000199556"/>
    </source>
</evidence>
<proteinExistence type="inferred from homology"/>
<keyword evidence="4 14" id="KW-0813">Transport</keyword>
<feature type="transmembrane region" description="Helical" evidence="15">
    <location>
        <begin position="239"/>
        <end position="257"/>
    </location>
</feature>
<dbReference type="GO" id="GO:0043190">
    <property type="term" value="C:ATP-binding cassette (ABC) transporter complex"/>
    <property type="evidence" value="ECO:0007669"/>
    <property type="project" value="InterPro"/>
</dbReference>
<evidence type="ECO:0000313" key="16">
    <source>
        <dbReference type="EMBL" id="SFM43631.1"/>
    </source>
</evidence>
<dbReference type="RefSeq" id="WP_090484411.1">
    <property type="nucleotide sequence ID" value="NZ_FOUO01000005.1"/>
</dbReference>
<dbReference type="Proteomes" id="UP000199556">
    <property type="component" value="Unassembled WGS sequence"/>
</dbReference>
<feature type="transmembrane region" description="Helical" evidence="15">
    <location>
        <begin position="7"/>
        <end position="28"/>
    </location>
</feature>
<evidence type="ECO:0000256" key="14">
    <source>
        <dbReference type="RuleBase" id="RU003943"/>
    </source>
</evidence>
<evidence type="ECO:0000256" key="10">
    <source>
        <dbReference type="ARBA" id="ARBA00022989"/>
    </source>
</evidence>
<evidence type="ECO:0000256" key="11">
    <source>
        <dbReference type="ARBA" id="ARBA00023065"/>
    </source>
</evidence>
<feature type="transmembrane region" description="Helical" evidence="15">
    <location>
        <begin position="127"/>
        <end position="148"/>
    </location>
</feature>
<dbReference type="SUPFAM" id="SSF81345">
    <property type="entry name" value="ABC transporter involved in vitamin B12 uptake, BtuC"/>
    <property type="match status" value="1"/>
</dbReference>
<keyword evidence="11" id="KW-0406">Ion transport</keyword>
<dbReference type="FunFam" id="1.10.3470.10:FF:000002">
    <property type="entry name" value="Zinc ABC transporter permease subunit ZnuB"/>
    <property type="match status" value="1"/>
</dbReference>
<evidence type="ECO:0000256" key="15">
    <source>
        <dbReference type="SAM" id="Phobius"/>
    </source>
</evidence>
<keyword evidence="12 15" id="KW-0472">Membrane</keyword>
<dbReference type="GO" id="GO:0055085">
    <property type="term" value="P:transmembrane transport"/>
    <property type="evidence" value="ECO:0007669"/>
    <property type="project" value="InterPro"/>
</dbReference>
<evidence type="ECO:0000256" key="8">
    <source>
        <dbReference type="ARBA" id="ARBA00022833"/>
    </source>
</evidence>
<accession>A0A1I4QUE2</accession>
<evidence type="ECO:0000256" key="1">
    <source>
        <dbReference type="ARBA" id="ARBA00002313"/>
    </source>
</evidence>
<feature type="transmembrane region" description="Helical" evidence="15">
    <location>
        <begin position="86"/>
        <end position="107"/>
    </location>
</feature>
<dbReference type="GO" id="GO:0010043">
    <property type="term" value="P:response to zinc ion"/>
    <property type="evidence" value="ECO:0007669"/>
    <property type="project" value="TreeGrafter"/>
</dbReference>
<evidence type="ECO:0000256" key="2">
    <source>
        <dbReference type="ARBA" id="ARBA00004429"/>
    </source>
</evidence>
<dbReference type="InterPro" id="IPR037294">
    <property type="entry name" value="ABC_BtuC-like"/>
</dbReference>
<name>A0A1I4QUE2_ECTMO</name>
<dbReference type="CDD" id="cd06550">
    <property type="entry name" value="TM_ABC_iron-siderophores_like"/>
    <property type="match status" value="1"/>
</dbReference>
<evidence type="ECO:0000256" key="4">
    <source>
        <dbReference type="ARBA" id="ARBA00022448"/>
    </source>
</evidence>
<feature type="transmembrane region" description="Helical" evidence="15">
    <location>
        <begin position="48"/>
        <end position="74"/>
    </location>
</feature>
<dbReference type="GO" id="GO:0006829">
    <property type="term" value="P:zinc ion transport"/>
    <property type="evidence" value="ECO:0007669"/>
    <property type="project" value="UniProtKB-KW"/>
</dbReference>
<reference evidence="16 17" key="1">
    <citation type="submission" date="2016-10" db="EMBL/GenBank/DDBJ databases">
        <authorList>
            <person name="de Groot N.N."/>
        </authorList>
    </citation>
    <scope>NUCLEOTIDE SEQUENCE [LARGE SCALE GENOMIC DNA]</scope>
    <source>
        <strain evidence="16 17">DSM 4180</strain>
    </source>
</reference>
<comment type="subcellular location">
    <subcellularLocation>
        <location evidence="2">Cell inner membrane</location>
        <topology evidence="2">Multi-pass membrane protein</topology>
    </subcellularLocation>
    <subcellularLocation>
        <location evidence="14">Cell membrane</location>
        <topology evidence="14">Multi-pass membrane protein</topology>
    </subcellularLocation>
</comment>
<evidence type="ECO:0000256" key="7">
    <source>
        <dbReference type="ARBA" id="ARBA00022692"/>
    </source>
</evidence>
<feature type="transmembrane region" description="Helical" evidence="15">
    <location>
        <begin position="215"/>
        <end position="233"/>
    </location>
</feature>
<dbReference type="NCBIfam" id="NF007089">
    <property type="entry name" value="PRK09543.1"/>
    <property type="match status" value="1"/>
</dbReference>
<dbReference type="AlphaFoldDB" id="A0A1I4QUE2"/>
<evidence type="ECO:0000256" key="13">
    <source>
        <dbReference type="ARBA" id="ARBA00040080"/>
    </source>
</evidence>
<keyword evidence="9" id="KW-0864">Zinc transport</keyword>
<sequence length="273" mass="28747">MDAFILRALLGGLMVALVAGPLGSFMVWRRMAYFGDTLAHSALLGVALGFLMGISVNLSVILVCMALAAALVVLQRQRRLASDTLLGILAHSALSLGLVAIAFLETVRIDLMAYLFGDILAVSWVDLWWILGGGAVALLALVGIWRPLLSATVHEDLARVEGVPVTAVGIAFMMLIALVIAVAMKVVGVLLITSLMIIPAAAARRLSRTPEQMAALASLLGCLAVTAGLWGSWQWDTPAGPSIVVAAAGIFLLMLAVPVDWMRRRGEAGRAEG</sequence>